<dbReference type="GO" id="GO:0000209">
    <property type="term" value="P:protein polyubiquitination"/>
    <property type="evidence" value="ECO:0007669"/>
    <property type="project" value="TreeGrafter"/>
</dbReference>
<name>A0A9X0CXZ0_9CNID</name>
<dbReference type="EC" id="2.3.2.26" evidence="2"/>
<dbReference type="GO" id="GO:0005634">
    <property type="term" value="C:nucleus"/>
    <property type="evidence" value="ECO:0007669"/>
    <property type="project" value="TreeGrafter"/>
</dbReference>
<evidence type="ECO:0000256" key="3">
    <source>
        <dbReference type="ARBA" id="ARBA00013646"/>
    </source>
</evidence>
<comment type="subunit">
    <text evidence="8">Interacts with UBE2C/UbcH10 (E2 ubiquitin-conjugating enzyme). In vitro, interacts with cyclin-B.</text>
</comment>
<keyword evidence="9" id="KW-0012">Acyltransferase</keyword>
<dbReference type="GO" id="GO:0030332">
    <property type="term" value="F:cyclin binding"/>
    <property type="evidence" value="ECO:0007669"/>
    <property type="project" value="TreeGrafter"/>
</dbReference>
<proteinExistence type="predicted"/>
<evidence type="ECO:0000256" key="2">
    <source>
        <dbReference type="ARBA" id="ARBA00012485"/>
    </source>
</evidence>
<accession>A0A9X0CXZ0</accession>
<keyword evidence="9" id="KW-0808">Transferase</keyword>
<keyword evidence="10" id="KW-1185">Reference proteome</keyword>
<evidence type="ECO:0000256" key="5">
    <source>
        <dbReference type="ARBA" id="ARBA00032234"/>
    </source>
</evidence>
<dbReference type="GO" id="GO:0006513">
    <property type="term" value="P:protein monoubiquitination"/>
    <property type="evidence" value="ECO:0007669"/>
    <property type="project" value="TreeGrafter"/>
</dbReference>
<protein>
    <recommendedName>
        <fullName evidence="3">E3 ubiquitin-protein ligase E3D</fullName>
        <ecNumber evidence="2">2.3.2.26</ecNumber>
    </recommendedName>
    <alternativeName>
        <fullName evidence="6">HECT-type E3 ubiquitin transferase E3D</fullName>
    </alternativeName>
    <alternativeName>
        <fullName evidence="5">UbcH10-binding protein with a HECT-like domain</fullName>
    </alternativeName>
    <alternativeName>
        <fullName evidence="4">Ubiquitin-conjugating enzyme E2C-binding protein</fullName>
    </alternativeName>
</protein>
<evidence type="ECO:0000313" key="9">
    <source>
        <dbReference type="EMBL" id="KAJ7378478.1"/>
    </source>
</evidence>
<organism evidence="9 10">
    <name type="scientific">Desmophyllum pertusum</name>
    <dbReference type="NCBI Taxonomy" id="174260"/>
    <lineage>
        <taxon>Eukaryota</taxon>
        <taxon>Metazoa</taxon>
        <taxon>Cnidaria</taxon>
        <taxon>Anthozoa</taxon>
        <taxon>Hexacorallia</taxon>
        <taxon>Scleractinia</taxon>
        <taxon>Caryophylliina</taxon>
        <taxon>Caryophylliidae</taxon>
        <taxon>Desmophyllum</taxon>
    </lineage>
</organism>
<dbReference type="EMBL" id="MU826366">
    <property type="protein sequence ID" value="KAJ7378478.1"/>
    <property type="molecule type" value="Genomic_DNA"/>
</dbReference>
<dbReference type="GO" id="GO:0051865">
    <property type="term" value="P:protein autoubiquitination"/>
    <property type="evidence" value="ECO:0007669"/>
    <property type="project" value="TreeGrafter"/>
</dbReference>
<evidence type="ECO:0000256" key="8">
    <source>
        <dbReference type="ARBA" id="ARBA00064185"/>
    </source>
</evidence>
<comment type="catalytic activity">
    <reaction evidence="1">
        <text>S-ubiquitinyl-[E2 ubiquitin-conjugating enzyme]-L-cysteine + [acceptor protein]-L-lysine = [E2 ubiquitin-conjugating enzyme]-L-cysteine + N(6)-ubiquitinyl-[acceptor protein]-L-lysine.</text>
        <dbReference type="EC" id="2.3.2.26"/>
    </reaction>
</comment>
<dbReference type="GO" id="GO:0043161">
    <property type="term" value="P:proteasome-mediated ubiquitin-dependent protein catabolic process"/>
    <property type="evidence" value="ECO:0007669"/>
    <property type="project" value="TreeGrafter"/>
</dbReference>
<dbReference type="Pfam" id="PF09814">
    <property type="entry name" value="HECT_2"/>
    <property type="match status" value="1"/>
</dbReference>
<evidence type="ECO:0000256" key="4">
    <source>
        <dbReference type="ARBA" id="ARBA00029737"/>
    </source>
</evidence>
<dbReference type="GO" id="GO:0000151">
    <property type="term" value="C:ubiquitin ligase complex"/>
    <property type="evidence" value="ECO:0007669"/>
    <property type="project" value="TreeGrafter"/>
</dbReference>
<sequence>MADDSSVLPIWCDVGKNLNAAYMVVSLGDVTKGRPTYDGNSKQIVQIYSRYLTFDGHEFSTAVDANSEGDRNTVRYPAAFSVIPRTCSGLSICGGNEVQMRLQFEYHTSDSQEGSSKTHLKEELRELRSGCHSVCCRICGSAVLLPEMQFNRVLELPSENWFELSQDWCCHGSSHLTSVAGVLEPSEKDCFVGEYYIKLHPSAVEPGSLQISAGEEHHLIKCCRCNTIIGNVRVESSSPDVLEFSDASSIYLYKHRISLRCSTLFRSYCVETFISSCLISKSQGAVNFRFLVQEPVHNGRRKTHACLWLFNADTAVITNVVPGNFDSLKTAIKTGIYSVRNRAKYLHVLKILYKIEPLLCSSDWDDEVDAWQDNSSVQSVTFTKETCQHLILLLVESTNTIAPSLRDMNGFKVGYLRTLKT</sequence>
<dbReference type="AlphaFoldDB" id="A0A9X0CXZ0"/>
<dbReference type="InterPro" id="IPR019193">
    <property type="entry name" value="UBQ-conj_enz_E2-bd_prot"/>
</dbReference>
<evidence type="ECO:0000256" key="1">
    <source>
        <dbReference type="ARBA" id="ARBA00000885"/>
    </source>
</evidence>
<reference evidence="9" key="1">
    <citation type="submission" date="2023-01" db="EMBL/GenBank/DDBJ databases">
        <title>Genome assembly of the deep-sea coral Lophelia pertusa.</title>
        <authorList>
            <person name="Herrera S."/>
            <person name="Cordes E."/>
        </authorList>
    </citation>
    <scope>NUCLEOTIDE SEQUENCE</scope>
    <source>
        <strain evidence="9">USNM1676648</strain>
        <tissue evidence="9">Polyp</tissue>
    </source>
</reference>
<dbReference type="OrthoDB" id="66510at2759"/>
<gene>
    <name evidence="9" type="primary">UBE3D</name>
    <name evidence="9" type="ORF">OS493_023013</name>
</gene>
<dbReference type="PANTHER" id="PTHR31531">
    <property type="entry name" value="E3 UBIQUITIN-PROTEIN LIGASE E3D FAMILY MEMBER"/>
    <property type="match status" value="1"/>
</dbReference>
<evidence type="ECO:0000256" key="7">
    <source>
        <dbReference type="ARBA" id="ARBA00053831"/>
    </source>
</evidence>
<comment type="caution">
    <text evidence="9">The sequence shown here is derived from an EMBL/GenBank/DDBJ whole genome shotgun (WGS) entry which is preliminary data.</text>
</comment>
<evidence type="ECO:0000313" key="10">
    <source>
        <dbReference type="Proteomes" id="UP001163046"/>
    </source>
</evidence>
<dbReference type="Proteomes" id="UP001163046">
    <property type="component" value="Unassembled WGS sequence"/>
</dbReference>
<dbReference type="GO" id="GO:0031624">
    <property type="term" value="F:ubiquitin conjugating enzyme binding"/>
    <property type="evidence" value="ECO:0007669"/>
    <property type="project" value="TreeGrafter"/>
</dbReference>
<dbReference type="GO" id="GO:0061630">
    <property type="term" value="F:ubiquitin protein ligase activity"/>
    <property type="evidence" value="ECO:0007669"/>
    <property type="project" value="UniProtKB-EC"/>
</dbReference>
<dbReference type="PANTHER" id="PTHR31531:SF2">
    <property type="entry name" value="E3 UBIQUITIN-PROTEIN LIGASE E3D"/>
    <property type="match status" value="1"/>
</dbReference>
<comment type="function">
    <text evidence="7">E3 ubiquitin-protein ligase which accepts ubiquitin from specific E2 ubiquitin-conjugating enzymes, and transfers it to substrates, generally promoting their degradation by the proteasome. Independently of its E3 ubiquitin-protein ligase activity, acts as an inhibitor of CPSF3 endonuclease activity by blocking CPSF3 active site.</text>
</comment>
<evidence type="ECO:0000256" key="6">
    <source>
        <dbReference type="ARBA" id="ARBA00032298"/>
    </source>
</evidence>
<dbReference type="GO" id="GO:0005829">
    <property type="term" value="C:cytosol"/>
    <property type="evidence" value="ECO:0007669"/>
    <property type="project" value="TreeGrafter"/>
</dbReference>